<evidence type="ECO:0000313" key="2">
    <source>
        <dbReference type="EMBL" id="MQM27410.1"/>
    </source>
</evidence>
<dbReference type="Proteomes" id="UP000477750">
    <property type="component" value="Unassembled WGS sequence"/>
</dbReference>
<organism evidence="2 3">
    <name type="scientific">Glycomyces albidus</name>
    <dbReference type="NCBI Taxonomy" id="2656774"/>
    <lineage>
        <taxon>Bacteria</taxon>
        <taxon>Bacillati</taxon>
        <taxon>Actinomycetota</taxon>
        <taxon>Actinomycetes</taxon>
        <taxon>Glycomycetales</taxon>
        <taxon>Glycomycetaceae</taxon>
        <taxon>Glycomyces</taxon>
    </lineage>
</organism>
<dbReference type="EMBL" id="WIAO01000024">
    <property type="protein sequence ID" value="MQM27410.1"/>
    <property type="molecule type" value="Genomic_DNA"/>
</dbReference>
<protein>
    <submittedName>
        <fullName evidence="2">Uncharacterized protein</fullName>
    </submittedName>
</protein>
<gene>
    <name evidence="2" type="ORF">GFD30_17790</name>
</gene>
<keyword evidence="3" id="KW-1185">Reference proteome</keyword>
<evidence type="ECO:0000313" key="3">
    <source>
        <dbReference type="Proteomes" id="UP000477750"/>
    </source>
</evidence>
<reference evidence="2 3" key="1">
    <citation type="submission" date="2019-10" db="EMBL/GenBank/DDBJ databases">
        <title>Glycomyces albidus sp. nov., a novel actinomycete isolated from rhizosphere soil of wheat (Triticum aestivum L.).</title>
        <authorList>
            <person name="Qian L."/>
        </authorList>
    </citation>
    <scope>NUCLEOTIDE SEQUENCE [LARGE SCALE GENOMIC DNA]</scope>
    <source>
        <strain evidence="2 3">NEAU-7082</strain>
    </source>
</reference>
<evidence type="ECO:0000256" key="1">
    <source>
        <dbReference type="SAM" id="Phobius"/>
    </source>
</evidence>
<keyword evidence="1" id="KW-1133">Transmembrane helix</keyword>
<comment type="caution">
    <text evidence="2">The sequence shown here is derived from an EMBL/GenBank/DDBJ whole genome shotgun (WGS) entry which is preliminary data.</text>
</comment>
<sequence>MSVTERSGPGIAVSGRRPPKLDLKRDAKRVLEANWLRPDERLIEATPVWGLPALDGIPKPPWRAGQFAKAALRITGSTLMWIAGSVIVLVALAAVADGLGSGGGGGNGKRLKGPAMILHGDGRDSLAGRLVTPDLRRRGWWVFTNRRVAFVAPRRSHAKIWSGAGPETKISGPVPLETVVEVPEDRYTYEGDLHRMRRTRILRRVKPAGLYKRVRLADGSGIDFRRRHQ</sequence>
<proteinExistence type="predicted"/>
<dbReference type="RefSeq" id="WP_153026550.1">
    <property type="nucleotide sequence ID" value="NZ_WIAO01000024.1"/>
</dbReference>
<accession>A0A6L5GCP9</accession>
<keyword evidence="1" id="KW-0812">Transmembrane</keyword>
<keyword evidence="1" id="KW-0472">Membrane</keyword>
<name>A0A6L5GCP9_9ACTN</name>
<feature type="transmembrane region" description="Helical" evidence="1">
    <location>
        <begin position="79"/>
        <end position="100"/>
    </location>
</feature>
<dbReference type="AlphaFoldDB" id="A0A6L5GCP9"/>